<dbReference type="EMBL" id="GBRH01203202">
    <property type="protein sequence ID" value="JAD94693.1"/>
    <property type="molecule type" value="Transcribed_RNA"/>
</dbReference>
<name>A0A0A9E6P8_ARUDO</name>
<dbReference type="AlphaFoldDB" id="A0A0A9E6P8"/>
<protein>
    <submittedName>
        <fullName evidence="1">Uncharacterized protein</fullName>
    </submittedName>
</protein>
<sequence>MKTSLPSQTTITLSVTHRRQGSFGKVTHVVILMPNSITNMPMVSSGFRKGIKVIVTMWFRWNAQQSFHQG</sequence>
<proteinExistence type="predicted"/>
<organism evidence="1">
    <name type="scientific">Arundo donax</name>
    <name type="common">Giant reed</name>
    <name type="synonym">Donax arundinaceus</name>
    <dbReference type="NCBI Taxonomy" id="35708"/>
    <lineage>
        <taxon>Eukaryota</taxon>
        <taxon>Viridiplantae</taxon>
        <taxon>Streptophyta</taxon>
        <taxon>Embryophyta</taxon>
        <taxon>Tracheophyta</taxon>
        <taxon>Spermatophyta</taxon>
        <taxon>Magnoliopsida</taxon>
        <taxon>Liliopsida</taxon>
        <taxon>Poales</taxon>
        <taxon>Poaceae</taxon>
        <taxon>PACMAD clade</taxon>
        <taxon>Arundinoideae</taxon>
        <taxon>Arundineae</taxon>
        <taxon>Arundo</taxon>
    </lineage>
</organism>
<reference evidence="1" key="2">
    <citation type="journal article" date="2015" name="Data Brief">
        <title>Shoot transcriptome of the giant reed, Arundo donax.</title>
        <authorList>
            <person name="Barrero R.A."/>
            <person name="Guerrero F.D."/>
            <person name="Moolhuijzen P."/>
            <person name="Goolsby J.A."/>
            <person name="Tidwell J."/>
            <person name="Bellgard S.E."/>
            <person name="Bellgard M.I."/>
        </authorList>
    </citation>
    <scope>NUCLEOTIDE SEQUENCE</scope>
    <source>
        <tissue evidence="1">Shoot tissue taken approximately 20 cm above the soil surface</tissue>
    </source>
</reference>
<reference evidence="1" key="1">
    <citation type="submission" date="2014-09" db="EMBL/GenBank/DDBJ databases">
        <authorList>
            <person name="Magalhaes I.L.F."/>
            <person name="Oliveira U."/>
            <person name="Santos F.R."/>
            <person name="Vidigal T.H.D.A."/>
            <person name="Brescovit A.D."/>
            <person name="Santos A.J."/>
        </authorList>
    </citation>
    <scope>NUCLEOTIDE SEQUENCE</scope>
    <source>
        <tissue evidence="1">Shoot tissue taken approximately 20 cm above the soil surface</tissue>
    </source>
</reference>
<evidence type="ECO:0000313" key="1">
    <source>
        <dbReference type="EMBL" id="JAD94693.1"/>
    </source>
</evidence>
<accession>A0A0A9E6P8</accession>